<sequence>MNAVPALYACTIRHVRTTPWRYLLRHRTYLWLVDPDRPPRLPFLIRPLARFDPRDHFTGDQPTLRAGLDAYLAGHGVDLEGGPVVMLTHARVLGYVFNPITLYWCHGPDGAPRCVVAEVHNTYGGRHAYLLHPDEGGTAQADKEFYVSPFLPVDGRYRMRLPHPGPRLDLTVHLDREDGRTLTATVHGARRAVTVPNLLRLALRHPWSTLAVSAAIRFHGIRLHLRGLAVQPRPEQHTPENLT</sequence>
<accession>A0AAI8PMX2</accession>
<proteinExistence type="predicted"/>
<dbReference type="Proteomes" id="UP000265765">
    <property type="component" value="Chromosome"/>
</dbReference>
<dbReference type="KEGG" id="sge:DWG14_02650"/>
<dbReference type="GeneID" id="91281581"/>
<name>A0AAI8PMX2_9ACTN</name>
<dbReference type="EMBL" id="CP032427">
    <property type="protein sequence ID" value="AYC38421.1"/>
    <property type="molecule type" value="Genomic_DNA"/>
</dbReference>
<gene>
    <name evidence="1" type="ORF">DWG14_02650</name>
</gene>
<evidence type="ECO:0000313" key="2">
    <source>
        <dbReference type="Proteomes" id="UP000265765"/>
    </source>
</evidence>
<dbReference type="InterPro" id="IPR010775">
    <property type="entry name" value="DUF1365"/>
</dbReference>
<dbReference type="PANTHER" id="PTHR33973:SF4">
    <property type="entry name" value="OS07G0153300 PROTEIN"/>
    <property type="match status" value="1"/>
</dbReference>
<dbReference type="PANTHER" id="PTHR33973">
    <property type="entry name" value="OS07G0153300 PROTEIN"/>
    <property type="match status" value="1"/>
</dbReference>
<dbReference type="Pfam" id="PF07103">
    <property type="entry name" value="DUF1365"/>
    <property type="match status" value="1"/>
</dbReference>
<dbReference type="AlphaFoldDB" id="A0AAI8PMX2"/>
<dbReference type="RefSeq" id="WP_120050913.1">
    <property type="nucleotide sequence ID" value="NZ_CP032427.1"/>
</dbReference>
<organism evidence="1 2">
    <name type="scientific">Streptomyces griseorubiginosus</name>
    <dbReference type="NCBI Taxonomy" id="67304"/>
    <lineage>
        <taxon>Bacteria</taxon>
        <taxon>Bacillati</taxon>
        <taxon>Actinomycetota</taxon>
        <taxon>Actinomycetes</taxon>
        <taxon>Kitasatosporales</taxon>
        <taxon>Streptomycetaceae</taxon>
        <taxon>Streptomyces</taxon>
    </lineage>
</organism>
<reference evidence="1 2" key="1">
    <citation type="submission" date="2018-09" db="EMBL/GenBank/DDBJ databases">
        <title>Production of Trimethoprim by Streptomyces sp. 3E-1.</title>
        <authorList>
            <person name="Kang H.J."/>
            <person name="Kim S.B."/>
        </authorList>
    </citation>
    <scope>NUCLEOTIDE SEQUENCE [LARGE SCALE GENOMIC DNA]</scope>
    <source>
        <strain evidence="1 2">3E-1</strain>
    </source>
</reference>
<evidence type="ECO:0000313" key="1">
    <source>
        <dbReference type="EMBL" id="AYC38421.1"/>
    </source>
</evidence>
<evidence type="ECO:0008006" key="3">
    <source>
        <dbReference type="Google" id="ProtNLM"/>
    </source>
</evidence>
<protein>
    <recommendedName>
        <fullName evidence="3">DUF1365 family protein</fullName>
    </recommendedName>
</protein>